<evidence type="ECO:0000313" key="2">
    <source>
        <dbReference type="Proteomes" id="UP001589818"/>
    </source>
</evidence>
<gene>
    <name evidence="1" type="ORF">ACFFJ8_16490</name>
</gene>
<accession>A0ABV6JAZ8</accession>
<name>A0ABV6JAZ8_9BACL</name>
<protein>
    <recommendedName>
        <fullName evidence="3">Oligogalacturonate lyase domain-containing protein</fullName>
    </recommendedName>
</protein>
<dbReference type="Gene3D" id="2.130.10.10">
    <property type="entry name" value="YVTN repeat-like/Quinoprotein amine dehydrogenase"/>
    <property type="match status" value="1"/>
</dbReference>
<dbReference type="InterPro" id="IPR015943">
    <property type="entry name" value="WD40/YVTN_repeat-like_dom_sf"/>
</dbReference>
<dbReference type="EMBL" id="JBHLVF010000028">
    <property type="protein sequence ID" value="MFC0392966.1"/>
    <property type="molecule type" value="Genomic_DNA"/>
</dbReference>
<organism evidence="1 2">
    <name type="scientific">Paenibacillus mendelii</name>
    <dbReference type="NCBI Taxonomy" id="206163"/>
    <lineage>
        <taxon>Bacteria</taxon>
        <taxon>Bacillati</taxon>
        <taxon>Bacillota</taxon>
        <taxon>Bacilli</taxon>
        <taxon>Bacillales</taxon>
        <taxon>Paenibacillaceae</taxon>
        <taxon>Paenibacillus</taxon>
    </lineage>
</organism>
<dbReference type="RefSeq" id="WP_204819036.1">
    <property type="nucleotide sequence ID" value="NZ_JANHOF010000018.1"/>
</dbReference>
<evidence type="ECO:0008006" key="3">
    <source>
        <dbReference type="Google" id="ProtNLM"/>
    </source>
</evidence>
<keyword evidence="2" id="KW-1185">Reference proteome</keyword>
<reference evidence="1 2" key="1">
    <citation type="submission" date="2024-09" db="EMBL/GenBank/DDBJ databases">
        <authorList>
            <person name="Sun Q."/>
            <person name="Mori K."/>
        </authorList>
    </citation>
    <scope>NUCLEOTIDE SEQUENCE [LARGE SCALE GENOMIC DNA]</scope>
    <source>
        <strain evidence="1 2">CCM 4839</strain>
    </source>
</reference>
<dbReference type="SUPFAM" id="SSF82171">
    <property type="entry name" value="DPP6 N-terminal domain-like"/>
    <property type="match status" value="1"/>
</dbReference>
<dbReference type="Proteomes" id="UP001589818">
    <property type="component" value="Unassembled WGS sequence"/>
</dbReference>
<evidence type="ECO:0000313" key="1">
    <source>
        <dbReference type="EMBL" id="MFC0392966.1"/>
    </source>
</evidence>
<sequence length="347" mass="39364">MLTMRLFQDMKTGRTIQAIGEPGTDTGRHYFTAMSWMSDNRHIVLNAKLGTFQCQYVKFDTVSGTTTVLAEDEQWAAGAVSPDDKLYYIRGNEIMVIDLTTMEKNVCYRAEQGKDFHGPLSFTNDGQTLGTYMYDPNGICSLGTIDLASGLLHVAAIPQFVKPYSVANHAMVNPVNPNLVYYAHEGKTEFIPDRLWVADMRTGEVKNIYRQKRLEDGTLVEYCGHEMWASNGEGMYFVKYSPSPLKPTGVFFADYRGENWAFINGDYAYWHACVSPDGRYIVADTHELITKIVLIDLQTKTSELLCEQQMWWDHPGHPHPSFSPDSRKVSFTFADEDNRLWAGIIEL</sequence>
<proteinExistence type="predicted"/>
<comment type="caution">
    <text evidence="1">The sequence shown here is derived from an EMBL/GenBank/DDBJ whole genome shotgun (WGS) entry which is preliminary data.</text>
</comment>